<accession>A0AA36M674</accession>
<organism evidence="2 3">
    <name type="scientific">Cylicocyclus nassatus</name>
    <name type="common">Nematode worm</name>
    <dbReference type="NCBI Taxonomy" id="53992"/>
    <lineage>
        <taxon>Eukaryota</taxon>
        <taxon>Metazoa</taxon>
        <taxon>Ecdysozoa</taxon>
        <taxon>Nematoda</taxon>
        <taxon>Chromadorea</taxon>
        <taxon>Rhabditida</taxon>
        <taxon>Rhabditina</taxon>
        <taxon>Rhabditomorpha</taxon>
        <taxon>Strongyloidea</taxon>
        <taxon>Strongylidae</taxon>
        <taxon>Cylicocyclus</taxon>
    </lineage>
</organism>
<dbReference type="Proteomes" id="UP001176961">
    <property type="component" value="Unassembled WGS sequence"/>
</dbReference>
<dbReference type="Pfam" id="PF10551">
    <property type="entry name" value="MULE"/>
    <property type="match status" value="1"/>
</dbReference>
<keyword evidence="3" id="KW-1185">Reference proteome</keyword>
<dbReference type="EMBL" id="CATQJL010000223">
    <property type="protein sequence ID" value="CAJ0599556.1"/>
    <property type="molecule type" value="Genomic_DNA"/>
</dbReference>
<gene>
    <name evidence="2" type="ORF">CYNAS_LOCUS11539</name>
</gene>
<proteinExistence type="predicted"/>
<evidence type="ECO:0000313" key="3">
    <source>
        <dbReference type="Proteomes" id="UP001176961"/>
    </source>
</evidence>
<sequence length="354" mass="40567">MILLFGFVERDLHDEMVAHHYKSGPVSSRDAIKRALKSHENPLEDASMTRIPEHLRVLPNGPPFVHNLDPTLHIYYSSATIQKAALNGLHTIVADGVHSFQPRQLRKTGQLYTAHGVCSNGVEVPLLYAVSARKTEEIYEAIFGHLRAELEASVMPPALRIVLDYERSAILAAGRVFPQARVQGCAFHLAQVWNRRRDKVGMTPFLEGPQKSVEVADWWDTIKGLVFLPRRLHREVRALDAPPVPVQHPAFTPCRLFLSYLRENWYEGMFSDMWDKYGLEELRTTNLAEAYHSQLNTLFDADHPQLGKLIEVLRDLNSEAFAALTALEQNPTHAKYLRRRDRERRERIATEMRR</sequence>
<reference evidence="2" key="1">
    <citation type="submission" date="2023-07" db="EMBL/GenBank/DDBJ databases">
        <authorList>
            <consortium name="CYATHOMIX"/>
        </authorList>
    </citation>
    <scope>NUCLEOTIDE SEQUENCE</scope>
    <source>
        <strain evidence="2">N/A</strain>
    </source>
</reference>
<dbReference type="AlphaFoldDB" id="A0AA36M674"/>
<name>A0AA36M674_CYLNA</name>
<comment type="caution">
    <text evidence="2">The sequence shown here is derived from an EMBL/GenBank/DDBJ whole genome shotgun (WGS) entry which is preliminary data.</text>
</comment>
<evidence type="ECO:0000259" key="1">
    <source>
        <dbReference type="Pfam" id="PF10551"/>
    </source>
</evidence>
<evidence type="ECO:0000313" key="2">
    <source>
        <dbReference type="EMBL" id="CAJ0599556.1"/>
    </source>
</evidence>
<dbReference type="InterPro" id="IPR018289">
    <property type="entry name" value="MULE_transposase_dom"/>
</dbReference>
<feature type="domain" description="MULE transposase" evidence="1">
    <location>
        <begin position="106"/>
        <end position="191"/>
    </location>
</feature>
<protein>
    <recommendedName>
        <fullName evidence="1">MULE transposase domain-containing protein</fullName>
    </recommendedName>
</protein>